<gene>
    <name evidence="8" type="ORF">FEM01_22405</name>
</gene>
<evidence type="ECO:0000256" key="3">
    <source>
        <dbReference type="ARBA" id="ARBA00022729"/>
    </source>
</evidence>
<dbReference type="PANTHER" id="PTHR30429">
    <property type="entry name" value="D-METHIONINE-BINDING LIPOPROTEIN METQ"/>
    <property type="match status" value="1"/>
</dbReference>
<keyword evidence="4" id="KW-0472">Membrane</keyword>
<feature type="chain" id="PRO_5024330455" evidence="7">
    <location>
        <begin position="19"/>
        <end position="256"/>
    </location>
</feature>
<evidence type="ECO:0000256" key="7">
    <source>
        <dbReference type="SAM" id="SignalP"/>
    </source>
</evidence>
<reference evidence="8 9" key="1">
    <citation type="submission" date="2019-05" db="EMBL/GenBank/DDBJ databases">
        <title>Pseudomonas sp. SC006 isolated from lettuce that can produce HBGAs.</title>
        <authorList>
            <person name="Wang D."/>
            <person name="Liao N."/>
            <person name="Liu D."/>
            <person name="Zhang Z."/>
            <person name="Zou S."/>
        </authorList>
    </citation>
    <scope>NUCLEOTIDE SEQUENCE [LARGE SCALE GENOMIC DNA]</scope>
    <source>
        <strain evidence="8 9">SC006</strain>
    </source>
</reference>
<evidence type="ECO:0000256" key="6">
    <source>
        <dbReference type="ARBA" id="ARBA00023288"/>
    </source>
</evidence>
<evidence type="ECO:0000256" key="5">
    <source>
        <dbReference type="ARBA" id="ARBA00023139"/>
    </source>
</evidence>
<name>A0A5R8YN15_9PSED</name>
<dbReference type="SUPFAM" id="SSF53850">
    <property type="entry name" value="Periplasmic binding protein-like II"/>
    <property type="match status" value="1"/>
</dbReference>
<evidence type="ECO:0000256" key="2">
    <source>
        <dbReference type="ARBA" id="ARBA00008973"/>
    </source>
</evidence>
<dbReference type="GO" id="GO:0016020">
    <property type="term" value="C:membrane"/>
    <property type="evidence" value="ECO:0007669"/>
    <property type="project" value="UniProtKB-SubCell"/>
</dbReference>
<comment type="subcellular location">
    <subcellularLocation>
        <location evidence="1">Membrane</location>
        <topology evidence="1">Lipid-anchor</topology>
    </subcellularLocation>
</comment>
<feature type="signal peptide" evidence="7">
    <location>
        <begin position="1"/>
        <end position="18"/>
    </location>
</feature>
<dbReference type="RefSeq" id="WP_138221643.1">
    <property type="nucleotide sequence ID" value="NZ_VAUO01000018.1"/>
</dbReference>
<accession>A0A5R8YN15</accession>
<dbReference type="Pfam" id="PF03180">
    <property type="entry name" value="Lipoprotein_9"/>
    <property type="match status" value="1"/>
</dbReference>
<sequence length="256" mass="27750">MKKLLAVVAAVAAFSAHAETLTVAATPVPHAEILNFVKPQLAKEGVELKVKEFTDYIQPNVQVAEKRLDANFFQHQPYLDEFNKAKGTQLVSVAGVHIEPLGVYSTKFKKLDELPTGATVVIPNDATNGGRALLLLDKSGVIKLKDNKNILSTVKDVAENPKGVKFRELEAATIPRVLTQVDAALINTNYALEAKLNPETDALAIEGSDSPYVNILVARPDNKDSDAMQKLAAALHSPEVKQFINEKYKGAVVPAF</sequence>
<comment type="caution">
    <text evidence="8">The sequence shown here is derived from an EMBL/GenBank/DDBJ whole genome shotgun (WGS) entry which is preliminary data.</text>
</comment>
<evidence type="ECO:0000313" key="9">
    <source>
        <dbReference type="Proteomes" id="UP000309819"/>
    </source>
</evidence>
<evidence type="ECO:0000313" key="8">
    <source>
        <dbReference type="EMBL" id="TLP54142.1"/>
    </source>
</evidence>
<comment type="similarity">
    <text evidence="2">Belongs to the NlpA lipoprotein family.</text>
</comment>
<keyword evidence="5" id="KW-0564">Palmitate</keyword>
<dbReference type="Proteomes" id="UP000309819">
    <property type="component" value="Unassembled WGS sequence"/>
</dbReference>
<protein>
    <submittedName>
        <fullName evidence="8">ABC transporter substrate-binding protein</fullName>
    </submittedName>
</protein>
<keyword evidence="9" id="KW-1185">Reference proteome</keyword>
<evidence type="ECO:0000256" key="4">
    <source>
        <dbReference type="ARBA" id="ARBA00023136"/>
    </source>
</evidence>
<dbReference type="CDD" id="cd13597">
    <property type="entry name" value="PBP2_lipoprotein_Tp32"/>
    <property type="match status" value="1"/>
</dbReference>
<dbReference type="EMBL" id="VAUO01000018">
    <property type="protein sequence ID" value="TLP54142.1"/>
    <property type="molecule type" value="Genomic_DNA"/>
</dbReference>
<keyword evidence="6" id="KW-0449">Lipoprotein</keyword>
<evidence type="ECO:0000256" key="1">
    <source>
        <dbReference type="ARBA" id="ARBA00004635"/>
    </source>
</evidence>
<dbReference type="OrthoDB" id="9812878at2"/>
<proteinExistence type="inferred from homology"/>
<keyword evidence="3 7" id="KW-0732">Signal</keyword>
<dbReference type="Gene3D" id="3.40.190.10">
    <property type="entry name" value="Periplasmic binding protein-like II"/>
    <property type="match status" value="2"/>
</dbReference>
<dbReference type="AlphaFoldDB" id="A0A5R8YN15"/>
<dbReference type="InterPro" id="IPR004872">
    <property type="entry name" value="Lipoprotein_NlpA"/>
</dbReference>
<dbReference type="PANTHER" id="PTHR30429:SF0">
    <property type="entry name" value="METHIONINE-BINDING LIPOPROTEIN METQ"/>
    <property type="match status" value="1"/>
</dbReference>
<organism evidence="8 9">
    <name type="scientific">Pseudomonas mosselii</name>
    <dbReference type="NCBI Taxonomy" id="78327"/>
    <lineage>
        <taxon>Bacteria</taxon>
        <taxon>Pseudomonadati</taxon>
        <taxon>Pseudomonadota</taxon>
        <taxon>Gammaproteobacteria</taxon>
        <taxon>Pseudomonadales</taxon>
        <taxon>Pseudomonadaceae</taxon>
        <taxon>Pseudomonas</taxon>
    </lineage>
</organism>
<dbReference type="PIRSF" id="PIRSF002854">
    <property type="entry name" value="MetQ"/>
    <property type="match status" value="1"/>
</dbReference>